<accession>A0A511YYQ6</accession>
<dbReference type="GO" id="GO:0016747">
    <property type="term" value="F:acyltransferase activity, transferring groups other than amino-acyl groups"/>
    <property type="evidence" value="ECO:0007669"/>
    <property type="project" value="InterPro"/>
</dbReference>
<dbReference type="SUPFAM" id="SSF55729">
    <property type="entry name" value="Acyl-CoA N-acyltransferases (Nat)"/>
    <property type="match status" value="1"/>
</dbReference>
<evidence type="ECO:0000256" key="2">
    <source>
        <dbReference type="ARBA" id="ARBA00023315"/>
    </source>
</evidence>
<dbReference type="CDD" id="cd04301">
    <property type="entry name" value="NAT_SF"/>
    <property type="match status" value="1"/>
</dbReference>
<dbReference type="InterPro" id="IPR050832">
    <property type="entry name" value="Bact_Acetyltransf"/>
</dbReference>
<dbReference type="Proteomes" id="UP000321484">
    <property type="component" value="Unassembled WGS sequence"/>
</dbReference>
<dbReference type="Gene3D" id="3.40.630.30">
    <property type="match status" value="1"/>
</dbReference>
<protein>
    <recommendedName>
        <fullName evidence="3">N-acetyltransferase domain-containing protein</fullName>
    </recommendedName>
</protein>
<evidence type="ECO:0000313" key="4">
    <source>
        <dbReference type="EMBL" id="GEN80337.1"/>
    </source>
</evidence>
<reference evidence="4 5" key="1">
    <citation type="submission" date="2019-07" db="EMBL/GenBank/DDBJ databases">
        <title>Whole genome shotgun sequence of Actinotalea fermentans NBRC 105374.</title>
        <authorList>
            <person name="Hosoyama A."/>
            <person name="Uohara A."/>
            <person name="Ohji S."/>
            <person name="Ichikawa N."/>
        </authorList>
    </citation>
    <scope>NUCLEOTIDE SEQUENCE [LARGE SCALE GENOMIC DNA]</scope>
    <source>
        <strain evidence="4 5">NBRC 105374</strain>
    </source>
</reference>
<dbReference type="InterPro" id="IPR000182">
    <property type="entry name" value="GNAT_dom"/>
</dbReference>
<dbReference type="RefSeq" id="WP_034248486.1">
    <property type="nucleotide sequence ID" value="NZ_BJYK01000006.1"/>
</dbReference>
<feature type="domain" description="N-acetyltransferase" evidence="3">
    <location>
        <begin position="172"/>
        <end position="323"/>
    </location>
</feature>
<name>A0A511YYQ6_9CELL</name>
<dbReference type="PANTHER" id="PTHR43877">
    <property type="entry name" value="AMINOALKYLPHOSPHONATE N-ACETYLTRANSFERASE-RELATED-RELATED"/>
    <property type="match status" value="1"/>
</dbReference>
<evidence type="ECO:0000259" key="3">
    <source>
        <dbReference type="PROSITE" id="PS51186"/>
    </source>
</evidence>
<dbReference type="EMBL" id="BJYK01000006">
    <property type="protein sequence ID" value="GEN80337.1"/>
    <property type="molecule type" value="Genomic_DNA"/>
</dbReference>
<proteinExistence type="predicted"/>
<evidence type="ECO:0000256" key="1">
    <source>
        <dbReference type="ARBA" id="ARBA00022679"/>
    </source>
</evidence>
<organism evidence="4 5">
    <name type="scientific">Actinotalea fermentans</name>
    <dbReference type="NCBI Taxonomy" id="43671"/>
    <lineage>
        <taxon>Bacteria</taxon>
        <taxon>Bacillati</taxon>
        <taxon>Actinomycetota</taxon>
        <taxon>Actinomycetes</taxon>
        <taxon>Micrococcales</taxon>
        <taxon>Cellulomonadaceae</taxon>
        <taxon>Actinotalea</taxon>
    </lineage>
</organism>
<dbReference type="InterPro" id="IPR016181">
    <property type="entry name" value="Acyl_CoA_acyltransferase"/>
</dbReference>
<comment type="caution">
    <text evidence="4">The sequence shown here is derived from an EMBL/GenBank/DDBJ whole genome shotgun (WGS) entry which is preliminary data.</text>
</comment>
<keyword evidence="1" id="KW-0808">Transferase</keyword>
<keyword evidence="5" id="KW-1185">Reference proteome</keyword>
<evidence type="ECO:0000313" key="5">
    <source>
        <dbReference type="Proteomes" id="UP000321484"/>
    </source>
</evidence>
<dbReference type="Pfam" id="PF00583">
    <property type="entry name" value="Acetyltransf_1"/>
    <property type="match status" value="1"/>
</dbReference>
<gene>
    <name evidence="4" type="ORF">AFE02nite_20710</name>
</gene>
<dbReference type="PROSITE" id="PS51186">
    <property type="entry name" value="GNAT"/>
    <property type="match status" value="1"/>
</dbReference>
<dbReference type="OrthoDB" id="3389160at2"/>
<keyword evidence="2" id="KW-0012">Acyltransferase</keyword>
<sequence>MTPGTTSAVRALTGDDVAAAADVVAACHARLVEQAPHLPRRAAEDYLGKLGWLITHGIVLGRWHDGRLTAVLGGFRFEDFRHAGPAWFSPDWANAAADPVRAFDDYRVLYRAIAPRWVDAGARIHAVAVLASAAEAIEALSLTGFGRIVLDAAAPTADVAARTRAGRGTDGVVTRRATTDDAEAIAAMEARLAEHIGASPIFFPNPRGADADWWRGWLTQPTSVAVVAENAARPVGYVKAEDPQDDVSDVVHDPSCLAINGMYADPSMRGRGVGTALVGALAEHAAADGKTLMSVDCETHNLEAYGLWTRYFTPVTWGFERRV</sequence>
<dbReference type="AlphaFoldDB" id="A0A511YYQ6"/>